<dbReference type="AlphaFoldDB" id="A0A8J2BS44"/>
<dbReference type="Proteomes" id="UP000663859">
    <property type="component" value="Unassembled WGS sequence"/>
</dbReference>
<gene>
    <name evidence="1" type="ORF">MPNT_60006</name>
</gene>
<dbReference type="EMBL" id="CAJNOB010000056">
    <property type="protein sequence ID" value="CAF0703468.1"/>
    <property type="molecule type" value="Genomic_DNA"/>
</dbReference>
<sequence length="90" mass="9716">MSLAVRAFFFLWERLPEAFSVRLFSTTRGLPLPESREAAGRKACMSSRPILLLWQTQGARLGKIAEGSLCGGLSSFQPLPMGGSTVLDSG</sequence>
<name>A0A8J2BS44_9BACT</name>
<protein>
    <submittedName>
        <fullName evidence="1">Uncharacterized protein</fullName>
    </submittedName>
</protein>
<reference evidence="1" key="1">
    <citation type="submission" date="2021-02" db="EMBL/GenBank/DDBJ databases">
        <authorList>
            <person name="Cremers G."/>
            <person name="Picone N."/>
        </authorList>
    </citation>
    <scope>NUCLEOTIDE SEQUENCE</scope>
    <source>
        <strain evidence="1">PQ17</strain>
    </source>
</reference>
<organism evidence="1 2">
    <name type="scientific">Candidatus Methylacidithermus pantelleriae</name>
    <dbReference type="NCBI Taxonomy" id="2744239"/>
    <lineage>
        <taxon>Bacteria</taxon>
        <taxon>Pseudomonadati</taxon>
        <taxon>Verrucomicrobiota</taxon>
        <taxon>Methylacidiphilae</taxon>
        <taxon>Methylacidiphilales</taxon>
        <taxon>Methylacidiphilaceae</taxon>
        <taxon>Candidatus Methylacidithermus</taxon>
    </lineage>
</organism>
<proteinExistence type="predicted"/>
<evidence type="ECO:0000313" key="2">
    <source>
        <dbReference type="Proteomes" id="UP000663859"/>
    </source>
</evidence>
<accession>A0A8J2BS44</accession>
<comment type="caution">
    <text evidence="1">The sequence shown here is derived from an EMBL/GenBank/DDBJ whole genome shotgun (WGS) entry which is preliminary data.</text>
</comment>
<keyword evidence="2" id="KW-1185">Reference proteome</keyword>
<evidence type="ECO:0000313" key="1">
    <source>
        <dbReference type="EMBL" id="CAF0703468.1"/>
    </source>
</evidence>